<evidence type="ECO:0000256" key="3">
    <source>
        <dbReference type="ARBA" id="ARBA00022801"/>
    </source>
</evidence>
<dbReference type="STRING" id="671065.MetMK1DRAFT_00014820"/>
<evidence type="ECO:0000313" key="7">
    <source>
        <dbReference type="Proteomes" id="UP000003980"/>
    </source>
</evidence>
<dbReference type="Pfam" id="PF00491">
    <property type="entry name" value="Arginase"/>
    <property type="match status" value="1"/>
</dbReference>
<dbReference type="PANTHER" id="PTHR11358">
    <property type="entry name" value="ARGINASE/AGMATINASE"/>
    <property type="match status" value="1"/>
</dbReference>
<dbReference type="Proteomes" id="UP000003980">
    <property type="component" value="Unassembled WGS sequence"/>
</dbReference>
<evidence type="ECO:0000256" key="2">
    <source>
        <dbReference type="ARBA" id="ARBA00022723"/>
    </source>
</evidence>
<feature type="binding site" evidence="4">
    <location>
        <position position="156"/>
    </location>
    <ligand>
        <name>Mn(2+)</name>
        <dbReference type="ChEBI" id="CHEBI:29035"/>
        <label>1</label>
    </ligand>
</feature>
<dbReference type="Gene3D" id="3.40.800.10">
    <property type="entry name" value="Ureohydrolase domain"/>
    <property type="match status" value="1"/>
</dbReference>
<feature type="binding site" evidence="4">
    <location>
        <position position="154"/>
    </location>
    <ligand>
        <name>Mn(2+)</name>
        <dbReference type="ChEBI" id="CHEBI:29035"/>
        <label>1</label>
    </ligand>
</feature>
<name>H2C483_9CREN</name>
<dbReference type="GO" id="GO:0046872">
    <property type="term" value="F:metal ion binding"/>
    <property type="evidence" value="ECO:0007669"/>
    <property type="project" value="UniProtKB-KW"/>
</dbReference>
<dbReference type="CDD" id="cd11592">
    <property type="entry name" value="Agmatinase_PAH"/>
    <property type="match status" value="1"/>
</dbReference>
<gene>
    <name evidence="6" type="ORF">MetMK1DRAFT_00014820</name>
</gene>
<dbReference type="NCBIfam" id="TIGR01230">
    <property type="entry name" value="agmatinase"/>
    <property type="match status" value="1"/>
</dbReference>
<dbReference type="GO" id="GO:0008783">
    <property type="term" value="F:agmatinase activity"/>
    <property type="evidence" value="ECO:0007669"/>
    <property type="project" value="TreeGrafter"/>
</dbReference>
<dbReference type="GO" id="GO:0033389">
    <property type="term" value="P:putrescine biosynthetic process from arginine, via agmatine"/>
    <property type="evidence" value="ECO:0007669"/>
    <property type="project" value="TreeGrafter"/>
</dbReference>
<dbReference type="InterPro" id="IPR006035">
    <property type="entry name" value="Ureohydrolase"/>
</dbReference>
<comment type="similarity">
    <text evidence="1">Belongs to the arginase family. Agmatinase subfamily.</text>
</comment>
<accession>H2C483</accession>
<proteinExistence type="inferred from homology"/>
<dbReference type="PROSITE" id="PS01053">
    <property type="entry name" value="ARGINASE_1"/>
    <property type="match status" value="1"/>
</dbReference>
<feature type="binding site" evidence="4">
    <location>
        <position position="158"/>
    </location>
    <ligand>
        <name>Mn(2+)</name>
        <dbReference type="ChEBI" id="CHEBI:29035"/>
        <label>1</label>
    </ligand>
</feature>
<feature type="binding site" evidence="4">
    <location>
        <position position="240"/>
    </location>
    <ligand>
        <name>Mn(2+)</name>
        <dbReference type="ChEBI" id="CHEBI:29035"/>
        <label>1</label>
    </ligand>
</feature>
<comment type="cofactor">
    <cofactor evidence="4">
        <name>Mn(2+)</name>
        <dbReference type="ChEBI" id="CHEBI:29035"/>
    </cofactor>
    <text evidence="4">Binds 2 manganese ions per subunit.</text>
</comment>
<dbReference type="InterPro" id="IPR020855">
    <property type="entry name" value="Ureohydrolase_Mn_BS"/>
</dbReference>
<dbReference type="SUPFAM" id="SSF52768">
    <property type="entry name" value="Arginase/deacetylase"/>
    <property type="match status" value="1"/>
</dbReference>
<organism evidence="6 7">
    <name type="scientific">Metallosphaera yellowstonensis MK1</name>
    <dbReference type="NCBI Taxonomy" id="671065"/>
    <lineage>
        <taxon>Archaea</taxon>
        <taxon>Thermoproteota</taxon>
        <taxon>Thermoprotei</taxon>
        <taxon>Sulfolobales</taxon>
        <taxon>Sulfolobaceae</taxon>
        <taxon>Metallosphaera</taxon>
    </lineage>
</organism>
<dbReference type="EMBL" id="JH597761">
    <property type="protein sequence ID" value="EHP70978.1"/>
    <property type="molecule type" value="Genomic_DNA"/>
</dbReference>
<dbReference type="AlphaFoldDB" id="H2C483"/>
<feature type="binding site" evidence="4">
    <location>
        <position position="131"/>
    </location>
    <ligand>
        <name>Mn(2+)</name>
        <dbReference type="ChEBI" id="CHEBI:29035"/>
        <label>1</label>
    </ligand>
</feature>
<keyword evidence="3 5" id="KW-0378">Hydrolase</keyword>
<reference evidence="6 7" key="1">
    <citation type="submission" date="2012-01" db="EMBL/GenBank/DDBJ databases">
        <title>Improved High-Quality Draft sequence of Metallosphaera yellowstonensis MK1.</title>
        <authorList>
            <consortium name="US DOE Joint Genome Institute"/>
            <person name="Lucas S."/>
            <person name="Han J."/>
            <person name="Cheng J.-F."/>
            <person name="Goodwin L."/>
            <person name="Pitluck S."/>
            <person name="Peters L."/>
            <person name="Teshima H."/>
            <person name="Detter J.C."/>
            <person name="Han C."/>
            <person name="Tapia R."/>
            <person name="Land M."/>
            <person name="Hauser L."/>
            <person name="Kyrpides N."/>
            <person name="Kozubal M."/>
            <person name="Macur R.E."/>
            <person name="Jay Z."/>
            <person name="Inskeep W."/>
            <person name="Woyke T."/>
        </authorList>
    </citation>
    <scope>NUCLEOTIDE SEQUENCE [LARGE SCALE GENOMIC DNA]</scope>
    <source>
        <strain evidence="6 7">MK1</strain>
    </source>
</reference>
<dbReference type="PIRSF" id="PIRSF036979">
    <property type="entry name" value="Arginase"/>
    <property type="match status" value="1"/>
</dbReference>
<dbReference type="HOGENOM" id="CLU_039478_0_0_2"/>
<evidence type="ECO:0000256" key="4">
    <source>
        <dbReference type="PIRSR" id="PIRSR036979-1"/>
    </source>
</evidence>
<sequence>MKPYMPPMRVYFMRQIDALKSPRFSQVSTFARLPLCGEERPKAVFIGIPFDDATTYRPGARFGPMGVRDGSRLLRPYNPFQGVYPFDELNACDAGDVDTVPGHIEDTMKKVEEGLLNILVFSTPFIVGGDHSITLPVLRAVHKVHGRVNLIHMDSHYDFWDSHWGKKYDHGTWLRRALEEGLLEEVVQIGIRGSVFSHEDVEDSKRLGITSFSIREVKKNWGEVMDRVKALRGPTYVSFDIDVVDPAFAPGTGTPEVGGLTSFEALELVRGLPVELVGFDVVEVSPPYDVSELTTMLASNLIYEAMSLKARLERRGS</sequence>
<dbReference type="InterPro" id="IPR023696">
    <property type="entry name" value="Ureohydrolase_dom_sf"/>
</dbReference>
<dbReference type="PROSITE" id="PS51409">
    <property type="entry name" value="ARGINASE_2"/>
    <property type="match status" value="1"/>
</dbReference>
<feature type="binding site" evidence="4">
    <location>
        <position position="242"/>
    </location>
    <ligand>
        <name>Mn(2+)</name>
        <dbReference type="ChEBI" id="CHEBI:29035"/>
        <label>1</label>
    </ligand>
</feature>
<evidence type="ECO:0000313" key="6">
    <source>
        <dbReference type="EMBL" id="EHP70978.1"/>
    </source>
</evidence>
<keyword evidence="7" id="KW-1185">Reference proteome</keyword>
<evidence type="ECO:0000256" key="1">
    <source>
        <dbReference type="ARBA" id="ARBA00009227"/>
    </source>
</evidence>
<keyword evidence="4" id="KW-0464">Manganese</keyword>
<dbReference type="PANTHER" id="PTHR11358:SF26">
    <property type="entry name" value="GUANIDINO ACID HYDROLASE, MITOCHONDRIAL"/>
    <property type="match status" value="1"/>
</dbReference>
<dbReference type="eggNOG" id="arCOG01700">
    <property type="taxonomic scope" value="Archaea"/>
</dbReference>
<dbReference type="InterPro" id="IPR005925">
    <property type="entry name" value="Agmatinase-rel"/>
</dbReference>
<keyword evidence="2 4" id="KW-0479">Metal-binding</keyword>
<evidence type="ECO:0000256" key="5">
    <source>
        <dbReference type="RuleBase" id="RU003684"/>
    </source>
</evidence>
<protein>
    <submittedName>
        <fullName evidence="6">Agmatinase</fullName>
    </submittedName>
</protein>